<proteinExistence type="predicted"/>
<dbReference type="Proteomes" id="UP000322917">
    <property type="component" value="Unassembled WGS sequence"/>
</dbReference>
<sequence>MNAYEEKVEARKEYYEKKAAAARAESSARWDESRKMASRIPFGQPILVGHHSERADRAYRDRIFKTGEKAYEAGKKADYYEEKAEATGRGGISADDPDAIKKLEEKLEKLETLQSNMKAANRSIRLKDTEKGDAQLREQGYTDKEIEGLRTPSCFGRIGYAPYQLSNNNANISNVKKRIENLKKLQEVQETPDEETDLYTYSIYDNRCQFLFDGKPEPAVIGILKRHSFKWSPSRKAWVRQATGNGIYAAGQVKKQLAEMEEI</sequence>
<dbReference type="AlphaFoldDB" id="A0A1M6HJM0"/>
<name>A0A1M6HJM0_9FIRM</name>
<evidence type="ECO:0000313" key="2">
    <source>
        <dbReference type="Proteomes" id="UP000322917"/>
    </source>
</evidence>
<accession>A0A1M6HJM0</accession>
<keyword evidence="2" id="KW-1185">Reference proteome</keyword>
<organism evidence="1 2">
    <name type="scientific">Propionispora hippei DSM 15287</name>
    <dbReference type="NCBI Taxonomy" id="1123003"/>
    <lineage>
        <taxon>Bacteria</taxon>
        <taxon>Bacillati</taxon>
        <taxon>Bacillota</taxon>
        <taxon>Negativicutes</taxon>
        <taxon>Selenomonadales</taxon>
        <taxon>Sporomusaceae</taxon>
        <taxon>Propionispora</taxon>
    </lineage>
</organism>
<dbReference type="InterPro" id="IPR021944">
    <property type="entry name" value="DUF3560"/>
</dbReference>
<dbReference type="EMBL" id="FQZD01000014">
    <property type="protein sequence ID" value="SHJ22426.1"/>
    <property type="molecule type" value="Genomic_DNA"/>
</dbReference>
<dbReference type="OrthoDB" id="9803716at2"/>
<dbReference type="Pfam" id="PF12083">
    <property type="entry name" value="DUF3560"/>
    <property type="match status" value="1"/>
</dbReference>
<dbReference type="RefSeq" id="WP_149734764.1">
    <property type="nucleotide sequence ID" value="NZ_FQZD01000014.1"/>
</dbReference>
<reference evidence="1 2" key="1">
    <citation type="submission" date="2016-11" db="EMBL/GenBank/DDBJ databases">
        <authorList>
            <person name="Varghese N."/>
            <person name="Submissions S."/>
        </authorList>
    </citation>
    <scope>NUCLEOTIDE SEQUENCE [LARGE SCALE GENOMIC DNA]</scope>
    <source>
        <strain evidence="1 2">DSM 15287</strain>
    </source>
</reference>
<protein>
    <recommendedName>
        <fullName evidence="3">DUF3560 domain-containing protein</fullName>
    </recommendedName>
</protein>
<evidence type="ECO:0000313" key="1">
    <source>
        <dbReference type="EMBL" id="SHJ22426.1"/>
    </source>
</evidence>
<gene>
    <name evidence="1" type="ORF">SAMN02745170_02006</name>
</gene>
<evidence type="ECO:0008006" key="3">
    <source>
        <dbReference type="Google" id="ProtNLM"/>
    </source>
</evidence>